<dbReference type="InterPro" id="IPR036397">
    <property type="entry name" value="RNaseH_sf"/>
</dbReference>
<dbReference type="InterPro" id="IPR042087">
    <property type="entry name" value="DNA_pol_B_thumb"/>
</dbReference>
<dbReference type="Gene3D" id="3.30.420.10">
    <property type="entry name" value="Ribonuclease H-like superfamily/Ribonuclease H"/>
    <property type="match status" value="1"/>
</dbReference>
<keyword evidence="11" id="KW-0411">Iron-sulfur</keyword>
<proteinExistence type="inferred from homology"/>
<keyword evidence="11" id="KW-0235">DNA replication</keyword>
<evidence type="ECO:0000256" key="1">
    <source>
        <dbReference type="ARBA" id="ARBA00004123"/>
    </source>
</evidence>
<dbReference type="Pfam" id="PF14260">
    <property type="entry name" value="zf-C4pol"/>
    <property type="match status" value="1"/>
</dbReference>
<evidence type="ECO:0000256" key="11">
    <source>
        <dbReference type="RuleBase" id="RU000442"/>
    </source>
</evidence>
<comment type="catalytic activity">
    <reaction evidence="10 11">
        <text>DNA(n) + a 2'-deoxyribonucleoside 5'-triphosphate = DNA(n+1) + diphosphate</text>
        <dbReference type="Rhea" id="RHEA:22508"/>
        <dbReference type="Rhea" id="RHEA-COMP:17339"/>
        <dbReference type="Rhea" id="RHEA-COMP:17340"/>
        <dbReference type="ChEBI" id="CHEBI:33019"/>
        <dbReference type="ChEBI" id="CHEBI:61560"/>
        <dbReference type="ChEBI" id="CHEBI:173112"/>
        <dbReference type="EC" id="2.7.7.7"/>
    </reaction>
</comment>
<evidence type="ECO:0000256" key="2">
    <source>
        <dbReference type="ARBA" id="ARBA00005755"/>
    </source>
</evidence>
<dbReference type="InterPro" id="IPR017964">
    <property type="entry name" value="DNA-dir_DNA_pol_B_CS"/>
</dbReference>
<dbReference type="EC" id="2.7.7.7" evidence="11"/>
<keyword evidence="7 11" id="KW-0239">DNA-directed DNA polymerase</keyword>
<dbReference type="Pfam" id="PF00136">
    <property type="entry name" value="DNA_pol_B"/>
    <property type="match status" value="1"/>
</dbReference>
<organism evidence="14 15">
    <name type="scientific">Blattamonas nauphoetae</name>
    <dbReference type="NCBI Taxonomy" id="2049346"/>
    <lineage>
        <taxon>Eukaryota</taxon>
        <taxon>Metamonada</taxon>
        <taxon>Preaxostyla</taxon>
        <taxon>Oxymonadida</taxon>
        <taxon>Blattamonas</taxon>
    </lineage>
</organism>
<dbReference type="Gene3D" id="1.10.132.60">
    <property type="entry name" value="DNA polymerase family B, C-terminal domain"/>
    <property type="match status" value="1"/>
</dbReference>
<comment type="caution">
    <text evidence="14">The sequence shown here is derived from an EMBL/GenBank/DDBJ whole genome shotgun (WGS) entry which is preliminary data.</text>
</comment>
<dbReference type="SUPFAM" id="SSF56672">
    <property type="entry name" value="DNA/RNA polymerases"/>
    <property type="match status" value="1"/>
</dbReference>
<keyword evidence="11" id="KW-0479">Metal-binding</keyword>
<evidence type="ECO:0000256" key="6">
    <source>
        <dbReference type="ARBA" id="ARBA00022771"/>
    </source>
</evidence>
<dbReference type="PANTHER" id="PTHR10322">
    <property type="entry name" value="DNA POLYMERASE CATALYTIC SUBUNIT"/>
    <property type="match status" value="1"/>
</dbReference>
<keyword evidence="14" id="KW-0378">Hydrolase</keyword>
<accession>A0ABQ9XRG1</accession>
<dbReference type="InterPro" id="IPR050240">
    <property type="entry name" value="DNA_pol_type-B"/>
</dbReference>
<dbReference type="CDD" id="cd05533">
    <property type="entry name" value="POLBc_delta"/>
    <property type="match status" value="1"/>
</dbReference>
<name>A0ABQ9XRG1_9EUKA</name>
<evidence type="ECO:0000259" key="12">
    <source>
        <dbReference type="Pfam" id="PF00136"/>
    </source>
</evidence>
<evidence type="ECO:0000313" key="15">
    <source>
        <dbReference type="Proteomes" id="UP001281761"/>
    </source>
</evidence>
<keyword evidence="11" id="KW-0408">Iron</keyword>
<keyword evidence="5 11" id="KW-0548">Nucleotidyltransferase</keyword>
<dbReference type="InterPro" id="IPR025687">
    <property type="entry name" value="Znf-C4pol"/>
</dbReference>
<dbReference type="SMART" id="SM00486">
    <property type="entry name" value="POLBc"/>
    <property type="match status" value="1"/>
</dbReference>
<evidence type="ECO:0000256" key="10">
    <source>
        <dbReference type="ARBA" id="ARBA00049244"/>
    </source>
</evidence>
<dbReference type="Gene3D" id="3.90.1600.10">
    <property type="entry name" value="Palm domain of DNA polymerase"/>
    <property type="match status" value="1"/>
</dbReference>
<keyword evidence="15" id="KW-1185">Reference proteome</keyword>
<dbReference type="PRINTS" id="PR00106">
    <property type="entry name" value="DNAPOLB"/>
</dbReference>
<dbReference type="InterPro" id="IPR012337">
    <property type="entry name" value="RNaseH-like_sf"/>
</dbReference>
<sequence length="647" mass="73595">MSSYSLNSVSQHFLGAQKEDVHWCIISDLQEKDAESRQRLAVYCLKDALLPLKLMDKLKVVANFTELSRVTGVPMSYLSIRGQQIRVISLLYRHANQKDMIVPNLKKQITEEKYQGATVIEPQRGFYADPVVTLDFASLYPSIMICHNLCYSTLLRPEDISKLDEDDYSRTPTGNFFIKSRLHKGLLPEILEWLLAARKRTREELALATDPMSKLVLNGRQLAFKVTANTVYGFTGAQVGRLPCLEISRSVTAYGREMIDRTKAIVEGRYTTANGYDTKAEVIYGDTDSVMIKFGIKDLPTAMARGKEAADLVTSVFDSPPIKLEFEKVYWPYLLISKKRYAGLFWTKTDKFDKIDTKGIETVRRDNCAMVRLVYETCLQKILVERDNEGAVSFTKQIISDLLQNKIDLSLLLISKQLTRSAEQYENKQTHVEHAKRMKERDASGPGIGDRVFYVIVEGPKDVKIYEKSKDPQFVMDHGLSIDTNHYLNQQLAKPLERLFKPILSDEDFKSLLSGEHTRVIRKPSKVTAQATGMLQFVGVVRTCINCKAKMTKEEQGAVCASCKPREPELLMDAQYSASRAEEQYSQVNAQCKRCSMSMHQPFLCSSRDCPLFYFRTKAKKDLEDCYELLKRFGPPCVFPDESSACI</sequence>
<dbReference type="PANTHER" id="PTHR10322:SF23">
    <property type="entry name" value="DNA POLYMERASE DELTA CATALYTIC SUBUNIT"/>
    <property type="match status" value="1"/>
</dbReference>
<dbReference type="GO" id="GO:0016787">
    <property type="term" value="F:hydrolase activity"/>
    <property type="evidence" value="ECO:0007669"/>
    <property type="project" value="UniProtKB-KW"/>
</dbReference>
<keyword evidence="11" id="KW-0862">Zinc</keyword>
<keyword evidence="8 11" id="KW-0238">DNA-binding</keyword>
<dbReference type="Gene3D" id="1.10.287.690">
    <property type="entry name" value="Helix hairpin bin"/>
    <property type="match status" value="1"/>
</dbReference>
<dbReference type="PROSITE" id="PS00116">
    <property type="entry name" value="DNA_POLYMERASE_B"/>
    <property type="match status" value="1"/>
</dbReference>
<dbReference type="InterPro" id="IPR006134">
    <property type="entry name" value="DNA-dir_DNA_pol_B_multi_dom"/>
</dbReference>
<evidence type="ECO:0000256" key="8">
    <source>
        <dbReference type="ARBA" id="ARBA00023125"/>
    </source>
</evidence>
<dbReference type="SUPFAM" id="SSF53098">
    <property type="entry name" value="Ribonuclease H-like"/>
    <property type="match status" value="1"/>
</dbReference>
<dbReference type="NCBIfam" id="TIGR00592">
    <property type="entry name" value="pol2"/>
    <property type="match status" value="1"/>
</dbReference>
<comment type="similarity">
    <text evidence="2 11">Belongs to the DNA polymerase type-B family.</text>
</comment>
<keyword evidence="3 11" id="KW-0004">4Fe-4S</keyword>
<keyword evidence="4 11" id="KW-0808">Transferase</keyword>
<evidence type="ECO:0000256" key="9">
    <source>
        <dbReference type="ARBA" id="ARBA00023242"/>
    </source>
</evidence>
<comment type="cofactor">
    <cofactor evidence="11">
        <name>[4Fe-4S] cluster</name>
        <dbReference type="ChEBI" id="CHEBI:49883"/>
    </cofactor>
</comment>
<evidence type="ECO:0000256" key="5">
    <source>
        <dbReference type="ARBA" id="ARBA00022695"/>
    </source>
</evidence>
<evidence type="ECO:0000256" key="4">
    <source>
        <dbReference type="ARBA" id="ARBA00022679"/>
    </source>
</evidence>
<dbReference type="Proteomes" id="UP001281761">
    <property type="component" value="Unassembled WGS sequence"/>
</dbReference>
<keyword evidence="9 11" id="KW-0539">Nucleus</keyword>
<feature type="domain" description="DNA-directed DNA polymerase family B multifunctional" evidence="12">
    <location>
        <begin position="73"/>
        <end position="503"/>
    </location>
</feature>
<protein>
    <recommendedName>
        <fullName evidence="11">DNA polymerase</fullName>
        <ecNumber evidence="11">2.7.7.7</ecNumber>
    </recommendedName>
</protein>
<dbReference type="InterPro" id="IPR043502">
    <property type="entry name" value="DNA/RNA_pol_sf"/>
</dbReference>
<reference evidence="14 15" key="1">
    <citation type="journal article" date="2022" name="bioRxiv">
        <title>Genomics of Preaxostyla Flagellates Illuminates Evolutionary Transitions and the Path Towards Mitochondrial Loss.</title>
        <authorList>
            <person name="Novak L.V.F."/>
            <person name="Treitli S.C."/>
            <person name="Pyrih J."/>
            <person name="Halakuc P."/>
            <person name="Pipaliya S.V."/>
            <person name="Vacek V."/>
            <person name="Brzon O."/>
            <person name="Soukal P."/>
            <person name="Eme L."/>
            <person name="Dacks J.B."/>
            <person name="Karnkowska A."/>
            <person name="Elias M."/>
            <person name="Hampl V."/>
        </authorList>
    </citation>
    <scope>NUCLEOTIDE SEQUENCE [LARGE SCALE GENOMIC DNA]</scope>
    <source>
        <strain evidence="14">NAU3</strain>
        <tissue evidence="14">Gut</tissue>
    </source>
</reference>
<evidence type="ECO:0000256" key="3">
    <source>
        <dbReference type="ARBA" id="ARBA00022485"/>
    </source>
</evidence>
<gene>
    <name evidence="14" type="ORF">BLNAU_10939</name>
</gene>
<evidence type="ECO:0000259" key="13">
    <source>
        <dbReference type="Pfam" id="PF14260"/>
    </source>
</evidence>
<dbReference type="EMBL" id="JARBJD010000082">
    <property type="protein sequence ID" value="KAK2954122.1"/>
    <property type="molecule type" value="Genomic_DNA"/>
</dbReference>
<keyword evidence="6 11" id="KW-0863">Zinc-finger</keyword>
<comment type="subcellular location">
    <subcellularLocation>
        <location evidence="1 11">Nucleus</location>
    </subcellularLocation>
</comment>
<feature type="domain" description="C4-type zinc-finger of DNA polymerase delta" evidence="13">
    <location>
        <begin position="544"/>
        <end position="616"/>
    </location>
</feature>
<evidence type="ECO:0000256" key="7">
    <source>
        <dbReference type="ARBA" id="ARBA00022932"/>
    </source>
</evidence>
<dbReference type="InterPro" id="IPR006172">
    <property type="entry name" value="DNA-dir_DNA_pol_B"/>
</dbReference>
<dbReference type="InterPro" id="IPR023211">
    <property type="entry name" value="DNA_pol_palm_dom_sf"/>
</dbReference>
<evidence type="ECO:0000313" key="14">
    <source>
        <dbReference type="EMBL" id="KAK2954122.1"/>
    </source>
</evidence>